<feature type="domain" description="ABC transporter" evidence="17">
    <location>
        <begin position="595"/>
        <end position="924"/>
    </location>
</feature>
<keyword evidence="18" id="KW-0378">Hydrolase</keyword>
<dbReference type="Gene3D" id="3.30.1490.20">
    <property type="entry name" value="ATP-grasp fold, A domain"/>
    <property type="match status" value="1"/>
</dbReference>
<evidence type="ECO:0000256" key="11">
    <source>
        <dbReference type="ARBA" id="ARBA00022881"/>
    </source>
</evidence>
<dbReference type="InterPro" id="IPR027417">
    <property type="entry name" value="P-loop_NTPase"/>
</dbReference>
<keyword evidence="5" id="KW-0547">Nucleotide-binding</keyword>
<accession>A0ABT6F449</accession>
<dbReference type="PROSITE" id="PS00211">
    <property type="entry name" value="ABC_TRANSPORTER_1"/>
    <property type="match status" value="1"/>
</dbReference>
<dbReference type="Gene3D" id="1.10.8.280">
    <property type="entry name" value="ABC transporter ATPase domain-like"/>
    <property type="match status" value="1"/>
</dbReference>
<keyword evidence="3" id="KW-0479">Metal-binding</keyword>
<evidence type="ECO:0000256" key="13">
    <source>
        <dbReference type="ARBA" id="ARBA00023204"/>
    </source>
</evidence>
<dbReference type="InterPro" id="IPR041102">
    <property type="entry name" value="UvrA_inter"/>
</dbReference>
<dbReference type="PROSITE" id="PS50893">
    <property type="entry name" value="ABC_TRANSPORTER_2"/>
    <property type="match status" value="2"/>
</dbReference>
<dbReference type="InterPro" id="IPR003439">
    <property type="entry name" value="ABC_transporter-like_ATP-bd"/>
</dbReference>
<evidence type="ECO:0000256" key="12">
    <source>
        <dbReference type="ARBA" id="ARBA00023125"/>
    </source>
</evidence>
<proteinExistence type="inferred from homology"/>
<dbReference type="Gene3D" id="3.40.50.300">
    <property type="entry name" value="P-loop containing nucleotide triphosphate hydrolases"/>
    <property type="match status" value="2"/>
</dbReference>
<keyword evidence="11" id="KW-0267">Excision nuclease</keyword>
<evidence type="ECO:0000313" key="18">
    <source>
        <dbReference type="EMBL" id="MDG3002345.1"/>
    </source>
</evidence>
<dbReference type="PANTHER" id="PTHR43152">
    <property type="entry name" value="UVRABC SYSTEM PROTEIN A"/>
    <property type="match status" value="1"/>
</dbReference>
<dbReference type="InterPro" id="IPR013815">
    <property type="entry name" value="ATP_grasp_subdomain_1"/>
</dbReference>
<evidence type="ECO:0000256" key="16">
    <source>
        <dbReference type="ARBA" id="ARBA00042156"/>
    </source>
</evidence>
<dbReference type="EMBL" id="JARRAG010000001">
    <property type="protein sequence ID" value="MDG3002345.1"/>
    <property type="molecule type" value="Genomic_DNA"/>
</dbReference>
<dbReference type="InterPro" id="IPR003593">
    <property type="entry name" value="AAA+_ATPase"/>
</dbReference>
<organism evidence="18 19">
    <name type="scientific">Paludisphaera mucosa</name>
    <dbReference type="NCBI Taxonomy" id="3030827"/>
    <lineage>
        <taxon>Bacteria</taxon>
        <taxon>Pseudomonadati</taxon>
        <taxon>Planctomycetota</taxon>
        <taxon>Planctomycetia</taxon>
        <taxon>Isosphaerales</taxon>
        <taxon>Isosphaeraceae</taxon>
        <taxon>Paludisphaera</taxon>
    </lineage>
</organism>
<dbReference type="NCBIfam" id="TIGR00630">
    <property type="entry name" value="uvra"/>
    <property type="match status" value="1"/>
</dbReference>
<dbReference type="Pfam" id="PF17755">
    <property type="entry name" value="UvrA_DNA-bind"/>
    <property type="match status" value="1"/>
</dbReference>
<evidence type="ECO:0000256" key="6">
    <source>
        <dbReference type="ARBA" id="ARBA00022763"/>
    </source>
</evidence>
<dbReference type="Gene3D" id="1.20.1580.10">
    <property type="entry name" value="ABC transporter ATPase like domain"/>
    <property type="match status" value="2"/>
</dbReference>
<keyword evidence="12" id="KW-0238">DNA-binding</keyword>
<evidence type="ECO:0000256" key="2">
    <source>
        <dbReference type="ARBA" id="ARBA00022490"/>
    </source>
</evidence>
<keyword evidence="9" id="KW-0862">Zinc</keyword>
<keyword evidence="4" id="KW-0677">Repeat</keyword>
<dbReference type="SUPFAM" id="SSF52540">
    <property type="entry name" value="P-loop containing nucleoside triphosphate hydrolases"/>
    <property type="match status" value="2"/>
</dbReference>
<evidence type="ECO:0000256" key="3">
    <source>
        <dbReference type="ARBA" id="ARBA00022723"/>
    </source>
</evidence>
<comment type="caution">
    <text evidence="18">The sequence shown here is derived from an EMBL/GenBank/DDBJ whole genome shotgun (WGS) entry which is preliminary data.</text>
</comment>
<evidence type="ECO:0000256" key="5">
    <source>
        <dbReference type="ARBA" id="ARBA00022741"/>
    </source>
</evidence>
<dbReference type="NCBIfam" id="NF001503">
    <property type="entry name" value="PRK00349.1"/>
    <property type="match status" value="1"/>
</dbReference>
<keyword evidence="10" id="KW-0067">ATP-binding</keyword>
<comment type="similarity">
    <text evidence="14">Belongs to the ABC transporter superfamily. UvrA family.</text>
</comment>
<keyword evidence="8" id="KW-0863">Zinc-finger</keyword>
<dbReference type="PANTHER" id="PTHR43152:SF3">
    <property type="entry name" value="UVRABC SYSTEM PROTEIN A"/>
    <property type="match status" value="1"/>
</dbReference>
<dbReference type="RefSeq" id="WP_277858709.1">
    <property type="nucleotide sequence ID" value="NZ_JARRAG010000001.1"/>
</dbReference>
<gene>
    <name evidence="18" type="primary">uvrA</name>
    <name evidence="18" type="ORF">PZE19_00960</name>
</gene>
<evidence type="ECO:0000256" key="10">
    <source>
        <dbReference type="ARBA" id="ARBA00022840"/>
    </source>
</evidence>
<evidence type="ECO:0000259" key="17">
    <source>
        <dbReference type="PROSITE" id="PS50893"/>
    </source>
</evidence>
<protein>
    <recommendedName>
        <fullName evidence="15">UvrABC system protein A</fullName>
    </recommendedName>
    <alternativeName>
        <fullName evidence="16">Excinuclease ABC subunit A</fullName>
    </alternativeName>
</protein>
<dbReference type="Proteomes" id="UP001216907">
    <property type="component" value="Unassembled WGS sequence"/>
</dbReference>
<dbReference type="Pfam" id="PF17760">
    <property type="entry name" value="UvrA_inter"/>
    <property type="match status" value="1"/>
</dbReference>
<keyword evidence="19" id="KW-1185">Reference proteome</keyword>
<reference evidence="18 19" key="1">
    <citation type="submission" date="2023-03" db="EMBL/GenBank/DDBJ databases">
        <title>Paludisphaera mucosa sp. nov. a novel planctomycete from northern fen.</title>
        <authorList>
            <person name="Ivanova A."/>
        </authorList>
    </citation>
    <scope>NUCLEOTIDE SEQUENCE [LARGE SCALE GENOMIC DNA]</scope>
    <source>
        <strain evidence="18 19">Pla2</strain>
    </source>
</reference>
<evidence type="ECO:0000256" key="1">
    <source>
        <dbReference type="ARBA" id="ARBA00004496"/>
    </source>
</evidence>
<keyword evidence="6" id="KW-0227">DNA damage</keyword>
<evidence type="ECO:0000313" key="19">
    <source>
        <dbReference type="Proteomes" id="UP001216907"/>
    </source>
</evidence>
<evidence type="ECO:0000256" key="7">
    <source>
        <dbReference type="ARBA" id="ARBA00022769"/>
    </source>
</evidence>
<evidence type="ECO:0000256" key="4">
    <source>
        <dbReference type="ARBA" id="ARBA00022737"/>
    </source>
</evidence>
<keyword evidence="7" id="KW-0228">DNA excision</keyword>
<sequence>MASIASATAIAVRGARTHNLKGVDVDLPRDALVVLTGVSGSGKSSLAFDTVFAEGQRRYVESLSSYARQFLDQLERPDVDEIDGLPPTVAIDQRAGRPNPRSTVGTLTEIHDSLRLLFSRLGAPHCPKCGLPIRSQTPEQMVATVLAYPTGRRILVLAPLVRGRKGAHADVFQAIRRAGLIRARVDGQVIEVDEPPKLAKTKNHSIDAVVDRLVIREGVAPRLAESLNLALKLSEGLATISAEVDGAWEDRPMSIHHACPDCGVSLPALEPRGFSFNSPQGACPRCDGLGVVSEFQPDLIVPDRARSLDRGAVEPWTKLGAKLRAAQVGDPRVSAFLDRHKLGRDVPLDDWPEAVFQAFLHGETDGGFAGVPAMLAELDRATDRGAVKAALAAYREEIPCPACKGARLRPESLAARVGGQSIAQVCDLTVEAARTFFDGLPFREDEQAVATPLLREIRGRLRFLAEVGLGYLTLGRGAATLSGGELQRVRLANQLGSDLVGVCYVLDEPTSGLHPRDTAQLLDGLRKLRDLGNSVLVVEHDEAVIRAADWVVDVGPGAGPEGGAIVAVGPPGRIAGSAASLTGRRLRGEDRHAPSRSDRLARSPGWLTIRGSTVHNLRTIDVRIPLGTLTCVTGVSGSGKSTLVFDVLARAFRRRDRASLRAIPELGTIAGWDSLTAMVEIDQAPIGRTPRSTPATFTGVFDEIRRVFAKTREARTRGYGPPRFSFNAKGGRCETCQGLGRRRVPMQFLPDLYVVCEDCRGKRFNRQTLEILFKEKSIGDVLDLRVDEALAFFDAQPRVLPGLRSLHDVGVGYLTLGQSGATLSGGEAQRVKLAAHLNRPAGGERLYILDEPTTGLHFADVDRLLGVLERLADQGDTLVVIEHNLDVVAAADWVVDLGPEAGSRGGRVVAMGTPAEIAAAPESLTGAYLRTDSDRPAMEDE</sequence>
<comment type="subcellular location">
    <subcellularLocation>
        <location evidence="1">Cytoplasm</location>
    </subcellularLocation>
</comment>
<evidence type="ECO:0000256" key="8">
    <source>
        <dbReference type="ARBA" id="ARBA00022771"/>
    </source>
</evidence>
<dbReference type="InterPro" id="IPR017871">
    <property type="entry name" value="ABC_transporter-like_CS"/>
</dbReference>
<keyword evidence="13" id="KW-0234">DNA repair</keyword>
<evidence type="ECO:0000256" key="15">
    <source>
        <dbReference type="ARBA" id="ARBA00039316"/>
    </source>
</evidence>
<dbReference type="InterPro" id="IPR041552">
    <property type="entry name" value="UvrA_DNA-bd"/>
</dbReference>
<evidence type="ECO:0000256" key="14">
    <source>
        <dbReference type="ARBA" id="ARBA00038000"/>
    </source>
</evidence>
<feature type="domain" description="ABC transporter" evidence="17">
    <location>
        <begin position="323"/>
        <end position="581"/>
    </location>
</feature>
<dbReference type="InterPro" id="IPR004602">
    <property type="entry name" value="UvrA"/>
</dbReference>
<evidence type="ECO:0000256" key="9">
    <source>
        <dbReference type="ARBA" id="ARBA00022833"/>
    </source>
</evidence>
<keyword evidence="2" id="KW-0963">Cytoplasm</keyword>
<dbReference type="SMART" id="SM00382">
    <property type="entry name" value="AAA"/>
    <property type="match status" value="1"/>
</dbReference>
<dbReference type="GO" id="GO:0016787">
    <property type="term" value="F:hydrolase activity"/>
    <property type="evidence" value="ECO:0007669"/>
    <property type="project" value="UniProtKB-KW"/>
</dbReference>
<name>A0ABT6F449_9BACT</name>